<evidence type="ECO:0000256" key="3">
    <source>
        <dbReference type="ARBA" id="ARBA00022448"/>
    </source>
</evidence>
<feature type="transmembrane region" description="Helical" evidence="12">
    <location>
        <begin position="326"/>
        <end position="350"/>
    </location>
</feature>
<dbReference type="GO" id="GO:0070069">
    <property type="term" value="C:cytochrome complex"/>
    <property type="evidence" value="ECO:0007669"/>
    <property type="project" value="UniProtKB-UniRule"/>
</dbReference>
<dbReference type="HOGENOM" id="CLU_030555_3_1_3"/>
<dbReference type="eggNOG" id="COG1271">
    <property type="taxonomic scope" value="Bacteria"/>
</dbReference>
<dbReference type="EMBL" id="CP000806">
    <property type="protein sequence ID" value="ACB52763.1"/>
    <property type="molecule type" value="Genomic_DNA"/>
</dbReference>
<dbReference type="PANTHER" id="PTHR30365:SF14">
    <property type="entry name" value="CYTOCHROME BD MENAQUINOL OXIDASE SUBUNIT I-RELATED"/>
    <property type="match status" value="1"/>
</dbReference>
<evidence type="ECO:0000256" key="12">
    <source>
        <dbReference type="PIRNR" id="PIRNR006446"/>
    </source>
</evidence>
<dbReference type="KEGG" id="cyt:cce_3415"/>
<dbReference type="STRING" id="43989.cce_3415"/>
<comment type="similarity">
    <text evidence="2 12">Belongs to the cytochrome ubiquinol oxidase subunit 1 family.</text>
</comment>
<dbReference type="PANTHER" id="PTHR30365">
    <property type="entry name" value="CYTOCHROME D UBIQUINOL OXIDASE"/>
    <property type="match status" value="1"/>
</dbReference>
<keyword evidence="9 12" id="KW-1133">Transmembrane helix</keyword>
<evidence type="ECO:0000256" key="10">
    <source>
        <dbReference type="ARBA" id="ARBA00023004"/>
    </source>
</evidence>
<evidence type="ECO:0000256" key="1">
    <source>
        <dbReference type="ARBA" id="ARBA00004651"/>
    </source>
</evidence>
<feature type="transmembrane region" description="Helical" evidence="12">
    <location>
        <begin position="188"/>
        <end position="209"/>
    </location>
</feature>
<keyword evidence="8 12" id="KW-0249">Electron transport</keyword>
<evidence type="ECO:0000313" key="14">
    <source>
        <dbReference type="Proteomes" id="UP000001203"/>
    </source>
</evidence>
<feature type="transmembrane region" description="Helical" evidence="12">
    <location>
        <begin position="20"/>
        <end position="43"/>
    </location>
</feature>
<keyword evidence="7 12" id="KW-0479">Metal-binding</keyword>
<evidence type="ECO:0000256" key="2">
    <source>
        <dbReference type="ARBA" id="ARBA00009819"/>
    </source>
</evidence>
<evidence type="ECO:0000256" key="9">
    <source>
        <dbReference type="ARBA" id="ARBA00022989"/>
    </source>
</evidence>
<name>B1WYZ9_CROS5</name>
<keyword evidence="10 12" id="KW-0408">Iron</keyword>
<dbReference type="Proteomes" id="UP000001203">
    <property type="component" value="Chromosome circular"/>
</dbReference>
<accession>B1WYZ9</accession>
<evidence type="ECO:0000313" key="13">
    <source>
        <dbReference type="EMBL" id="ACB52763.1"/>
    </source>
</evidence>
<sequence>MNLFSDTVTLSRMQFALTAIFHMLWPVLTTGMAIYLVVVEGLWLKTRNPNYYYHARFWTKLYVLNFGIGVASGLPMEFQFGTNWAPFSEAVGDFFGSILGFEGAMAFMLEAGFLGIMLFGWERVHPAIHYLATIMVAFGANLSTFWILVANSWMQTPSGGEMVNGKFVVNDYFQAILNPFMAKSVSHMFLATLETSLFVIGGISAWYIINQRHQAFFAHSLKIVLAVAIAVTPLQIYVGHLSAEQVYRYQPTKLAAMEAKWETSPAGQPADWSLLALPNEKREFNSWEITIPQGLGYVLEFKANLSEPVQGLKEWPVNERPKMVGLIYYSFRVMSGIGFFLAGLMVWSLLQWLMGNLSPETISQRKWLLRTWILAAPLGYIAVESGWIVRCVGRQPWTLYGEIRTVDAASHLPASNVLTSLICFAVIYSMLFIAALYFGSRIIRRGPKLDLPLPIPGLEDKVAMSTEQANFVKDQRPLEAQQ</sequence>
<dbReference type="GO" id="GO:0019646">
    <property type="term" value="P:aerobic electron transport chain"/>
    <property type="evidence" value="ECO:0007669"/>
    <property type="project" value="InterPro"/>
</dbReference>
<evidence type="ECO:0000256" key="8">
    <source>
        <dbReference type="ARBA" id="ARBA00022982"/>
    </source>
</evidence>
<feature type="transmembrane region" description="Helical" evidence="12">
    <location>
        <begin position="371"/>
        <end position="389"/>
    </location>
</feature>
<feature type="transmembrane region" description="Helical" evidence="12">
    <location>
        <begin position="221"/>
        <end position="238"/>
    </location>
</feature>
<reference evidence="13 14" key="1">
    <citation type="journal article" date="2008" name="Proc. Natl. Acad. Sci. U.S.A.">
        <title>The genome of Cyanothece 51142, a unicellular diazotrophic cyanobacterium important in the marine nitrogen cycle.</title>
        <authorList>
            <person name="Welsh E.A."/>
            <person name="Liberton M."/>
            <person name="Stoeckel J."/>
            <person name="Loh T."/>
            <person name="Elvitigala T."/>
            <person name="Wang C."/>
            <person name="Wollam A."/>
            <person name="Fulton R.S."/>
            <person name="Clifton S.W."/>
            <person name="Jacobs J.M."/>
            <person name="Aurora R."/>
            <person name="Ghosh B.K."/>
            <person name="Sherman L.A."/>
            <person name="Smith R.D."/>
            <person name="Wilson R.K."/>
            <person name="Pakrasi H.B."/>
        </authorList>
    </citation>
    <scope>NUCLEOTIDE SEQUENCE [LARGE SCALE GENOMIC DNA]</scope>
    <source>
        <strain evidence="14">ATCC 51142 / BH68</strain>
    </source>
</reference>
<keyword evidence="14" id="KW-1185">Reference proteome</keyword>
<dbReference type="GO" id="GO:0016682">
    <property type="term" value="F:oxidoreductase activity, acting on diphenols and related substances as donors, oxygen as acceptor"/>
    <property type="evidence" value="ECO:0007669"/>
    <property type="project" value="TreeGrafter"/>
</dbReference>
<feature type="transmembrane region" description="Helical" evidence="12">
    <location>
        <begin position="128"/>
        <end position="149"/>
    </location>
</feature>
<dbReference type="GO" id="GO:0009055">
    <property type="term" value="F:electron transfer activity"/>
    <property type="evidence" value="ECO:0007669"/>
    <property type="project" value="UniProtKB-UniRule"/>
</dbReference>
<dbReference type="GO" id="GO:0046872">
    <property type="term" value="F:metal ion binding"/>
    <property type="evidence" value="ECO:0007669"/>
    <property type="project" value="UniProtKB-UniRule"/>
</dbReference>
<keyword evidence="5 12" id="KW-0349">Heme</keyword>
<dbReference type="PIRSF" id="PIRSF006446">
    <property type="entry name" value="Cyt_quinol_oxidase_1"/>
    <property type="match status" value="1"/>
</dbReference>
<gene>
    <name evidence="13" type="primary">cydA</name>
    <name evidence="13" type="ordered locus">cce_3415</name>
</gene>
<dbReference type="GO" id="GO:0020037">
    <property type="term" value="F:heme binding"/>
    <property type="evidence" value="ECO:0007669"/>
    <property type="project" value="TreeGrafter"/>
</dbReference>
<dbReference type="Pfam" id="PF01654">
    <property type="entry name" value="Cyt_bd_oxida_I"/>
    <property type="match status" value="1"/>
</dbReference>
<feature type="transmembrane region" description="Helical" evidence="12">
    <location>
        <begin position="94"/>
        <end position="121"/>
    </location>
</feature>
<keyword evidence="11 12" id="KW-0472">Membrane</keyword>
<feature type="transmembrane region" description="Helical" evidence="12">
    <location>
        <begin position="417"/>
        <end position="438"/>
    </location>
</feature>
<keyword evidence="4 12" id="KW-1003">Cell membrane</keyword>
<evidence type="ECO:0000256" key="4">
    <source>
        <dbReference type="ARBA" id="ARBA00022475"/>
    </source>
</evidence>
<evidence type="ECO:0000256" key="11">
    <source>
        <dbReference type="ARBA" id="ARBA00023136"/>
    </source>
</evidence>
<protein>
    <submittedName>
        <fullName evidence="13">Cytochrome D ubiquinol oxidase chain I</fullName>
    </submittedName>
</protein>
<proteinExistence type="inferred from homology"/>
<dbReference type="OrthoDB" id="9807042at2"/>
<dbReference type="AlphaFoldDB" id="B1WYZ9"/>
<dbReference type="InterPro" id="IPR002585">
    <property type="entry name" value="Cyt-d_ubiquinol_oxidase_su_1"/>
</dbReference>
<dbReference type="RefSeq" id="WP_009545415.1">
    <property type="nucleotide sequence ID" value="NC_010546.1"/>
</dbReference>
<evidence type="ECO:0000256" key="7">
    <source>
        <dbReference type="ARBA" id="ARBA00022723"/>
    </source>
</evidence>
<feature type="transmembrane region" description="Helical" evidence="12">
    <location>
        <begin position="55"/>
        <end position="74"/>
    </location>
</feature>
<organism evidence="13 14">
    <name type="scientific">Crocosphaera subtropica (strain ATCC 51142 / BH68)</name>
    <name type="common">Cyanothece sp. (strain ATCC 51142)</name>
    <dbReference type="NCBI Taxonomy" id="43989"/>
    <lineage>
        <taxon>Bacteria</taxon>
        <taxon>Bacillati</taxon>
        <taxon>Cyanobacteriota</taxon>
        <taxon>Cyanophyceae</taxon>
        <taxon>Oscillatoriophycideae</taxon>
        <taxon>Chroococcales</taxon>
        <taxon>Aphanothecaceae</taxon>
        <taxon>Crocosphaera</taxon>
        <taxon>Crocosphaera subtropica</taxon>
    </lineage>
</organism>
<keyword evidence="3 12" id="KW-0813">Transport</keyword>
<dbReference type="GO" id="GO:0005886">
    <property type="term" value="C:plasma membrane"/>
    <property type="evidence" value="ECO:0007669"/>
    <property type="project" value="UniProtKB-SubCell"/>
</dbReference>
<comment type="subcellular location">
    <subcellularLocation>
        <location evidence="1">Cell membrane</location>
        <topology evidence="1">Multi-pass membrane protein</topology>
    </subcellularLocation>
</comment>
<evidence type="ECO:0000256" key="5">
    <source>
        <dbReference type="ARBA" id="ARBA00022617"/>
    </source>
</evidence>
<keyword evidence="6 12" id="KW-0812">Transmembrane</keyword>
<evidence type="ECO:0000256" key="6">
    <source>
        <dbReference type="ARBA" id="ARBA00022692"/>
    </source>
</evidence>